<dbReference type="Gene3D" id="3.30.750.24">
    <property type="entry name" value="STAS domain"/>
    <property type="match status" value="1"/>
</dbReference>
<dbReference type="InterPro" id="IPR002645">
    <property type="entry name" value="STAS_dom"/>
</dbReference>
<dbReference type="PANTHER" id="PTHR33745">
    <property type="entry name" value="RSBT ANTAGONIST PROTEIN RSBS-RELATED"/>
    <property type="match status" value="1"/>
</dbReference>
<keyword evidence="4" id="KW-1185">Reference proteome</keyword>
<evidence type="ECO:0000313" key="3">
    <source>
        <dbReference type="EMBL" id="MDN4075521.1"/>
    </source>
</evidence>
<proteinExistence type="predicted"/>
<feature type="domain" description="STAS" evidence="2">
    <location>
        <begin position="162"/>
        <end position="251"/>
    </location>
</feature>
<dbReference type="Pfam" id="PF01740">
    <property type="entry name" value="STAS"/>
    <property type="match status" value="1"/>
</dbReference>
<keyword evidence="1" id="KW-0597">Phosphoprotein</keyword>
<accession>A0ABT8EC72</accession>
<reference evidence="3" key="1">
    <citation type="submission" date="2023-06" db="EMBL/GenBank/DDBJ databases">
        <title>Draft Genome Sequences of Representative Paenibacillus Polymyxa, Bacillus cereus, Fictibacillus sp., and Brevibacillus agri Strains Isolated from Amazonian Dark Earth.</title>
        <authorList>
            <person name="Pellegrinetti T.A."/>
            <person name="Cunha I.C.M."/>
            <person name="Chaves M.G."/>
            <person name="Freitas A.S."/>
            <person name="Silva A.V.R."/>
            <person name="Tsai S.M."/>
            <person name="Mendes L.W."/>
        </authorList>
    </citation>
    <scope>NUCLEOTIDE SEQUENCE</scope>
    <source>
        <strain evidence="3">CENA-BCM004</strain>
    </source>
</reference>
<sequence>MERHQHKEVTEFIVHHREEFQNKLLSEAKEVANKINDILQSGNIDLLKNAEKMVTYVVEGKENELISFAKQEGVAWAEHALTLTLKLEWVHAIRRALWYYLFQYDQQNTHGLNISDYRLKVFEMEKRINDGIDKFLNSFFISYSNYKDELLNAQRKMVEHLSVPIIPISPYIAVLPLIGVIDIYRIHTIEEKVLMDISSLKIRTLIMDLSGITDMDIDVIHHFQRVLSGISLMGCEAVITGLRAELVRKMIHLDVSFDEYAATKGTLQQTLTEYFTTNAMESI</sequence>
<dbReference type="InterPro" id="IPR051932">
    <property type="entry name" value="Bact_StressResp_Reg"/>
</dbReference>
<dbReference type="PANTHER" id="PTHR33745:SF3">
    <property type="entry name" value="RSBT CO-ANTAGONIST PROTEIN RSBRC"/>
    <property type="match status" value="1"/>
</dbReference>
<organism evidence="3 4">
    <name type="scientific">Fictibacillus terranigra</name>
    <dbReference type="NCBI Taxonomy" id="3058424"/>
    <lineage>
        <taxon>Bacteria</taxon>
        <taxon>Bacillati</taxon>
        <taxon>Bacillota</taxon>
        <taxon>Bacilli</taxon>
        <taxon>Bacillales</taxon>
        <taxon>Fictibacillaceae</taxon>
        <taxon>Fictibacillus</taxon>
    </lineage>
</organism>
<evidence type="ECO:0000259" key="2">
    <source>
        <dbReference type="PROSITE" id="PS50801"/>
    </source>
</evidence>
<dbReference type="EMBL" id="JAUHLN010000006">
    <property type="protein sequence ID" value="MDN4075521.1"/>
    <property type="molecule type" value="Genomic_DNA"/>
</dbReference>
<dbReference type="RefSeq" id="WP_290401636.1">
    <property type="nucleotide sequence ID" value="NZ_JAUHLN010000006.1"/>
</dbReference>
<dbReference type="PROSITE" id="PS50801">
    <property type="entry name" value="STAS"/>
    <property type="match status" value="1"/>
</dbReference>
<dbReference type="SUPFAM" id="SSF52091">
    <property type="entry name" value="SpoIIaa-like"/>
    <property type="match status" value="1"/>
</dbReference>
<protein>
    <submittedName>
        <fullName evidence="3">STAS domain-containing protein</fullName>
    </submittedName>
</protein>
<gene>
    <name evidence="3" type="ORF">QYF49_21410</name>
</gene>
<name>A0ABT8EC72_9BACL</name>
<dbReference type="CDD" id="cd07041">
    <property type="entry name" value="STAS_RsbR_RsbS_like"/>
    <property type="match status" value="1"/>
</dbReference>
<dbReference type="Proteomes" id="UP001168694">
    <property type="component" value="Unassembled WGS sequence"/>
</dbReference>
<evidence type="ECO:0000313" key="4">
    <source>
        <dbReference type="Proteomes" id="UP001168694"/>
    </source>
</evidence>
<comment type="caution">
    <text evidence="3">The sequence shown here is derived from an EMBL/GenBank/DDBJ whole genome shotgun (WGS) entry which is preliminary data.</text>
</comment>
<evidence type="ECO:0000256" key="1">
    <source>
        <dbReference type="ARBA" id="ARBA00022553"/>
    </source>
</evidence>
<dbReference type="InterPro" id="IPR036513">
    <property type="entry name" value="STAS_dom_sf"/>
</dbReference>